<evidence type="ECO:0000313" key="6">
    <source>
        <dbReference type="Proteomes" id="UP000694388"/>
    </source>
</evidence>
<reference evidence="5" key="2">
    <citation type="submission" date="2025-09" db="UniProtKB">
        <authorList>
            <consortium name="Ensembl"/>
        </authorList>
    </citation>
    <scope>IDENTIFICATION</scope>
</reference>
<dbReference type="GO" id="GO:0005576">
    <property type="term" value="C:extracellular region"/>
    <property type="evidence" value="ECO:0007669"/>
    <property type="project" value="UniProtKB-SubCell"/>
</dbReference>
<dbReference type="InterPro" id="IPR002406">
    <property type="entry name" value="C_natriurtcpep"/>
</dbReference>
<dbReference type="PROSITE" id="PS00263">
    <property type="entry name" value="NATRIURETIC_PEPTIDE"/>
    <property type="match status" value="1"/>
</dbReference>
<accession>A0A8C4N2K5</accession>
<keyword evidence="3 4" id="KW-0838">Vasoactive</keyword>
<keyword evidence="2" id="KW-0964">Secreted</keyword>
<evidence type="ECO:0000256" key="1">
    <source>
        <dbReference type="ARBA" id="ARBA00004613"/>
    </source>
</evidence>
<dbReference type="GO" id="GO:0097746">
    <property type="term" value="P:blood vessel diameter maintenance"/>
    <property type="evidence" value="ECO:0007669"/>
    <property type="project" value="UniProtKB-KW"/>
</dbReference>
<evidence type="ECO:0000256" key="2">
    <source>
        <dbReference type="ARBA" id="ARBA00022525"/>
    </source>
</evidence>
<evidence type="ECO:0000313" key="5">
    <source>
        <dbReference type="Ensembl" id="ENSEBUP00000001456.1"/>
    </source>
</evidence>
<evidence type="ECO:0000256" key="3">
    <source>
        <dbReference type="ARBA" id="ARBA00022858"/>
    </source>
</evidence>
<proteinExistence type="inferred from homology"/>
<comment type="subcellular location">
    <subcellularLocation>
        <location evidence="1 4">Secreted</location>
    </subcellularLocation>
</comment>
<dbReference type="SMART" id="SM00183">
    <property type="entry name" value="NAT_PEP"/>
    <property type="match status" value="1"/>
</dbReference>
<keyword evidence="6" id="KW-1185">Reference proteome</keyword>
<evidence type="ECO:0000256" key="4">
    <source>
        <dbReference type="RuleBase" id="RU003686"/>
    </source>
</evidence>
<dbReference type="Ensembl" id="ENSEBUT00000001784.1">
    <property type="protein sequence ID" value="ENSEBUP00000001456.1"/>
    <property type="gene ID" value="ENSEBUG00000001255.1"/>
</dbReference>
<sequence length="107" mass="12305">MPFEYFNLLMYFTACSLDLRLGSAFQCVAKFPTRALHFQQDKHRYDGNNRDPSGMIQRRLQGSPNIWLRLLSTMLIKRNTRRSNWNSARSCFGGKLDRIGALSGLGC</sequence>
<dbReference type="AlphaFoldDB" id="A0A8C4N2K5"/>
<reference evidence="5" key="1">
    <citation type="submission" date="2025-08" db="UniProtKB">
        <authorList>
            <consortium name="Ensembl"/>
        </authorList>
    </citation>
    <scope>IDENTIFICATION</scope>
</reference>
<dbReference type="Pfam" id="PF00212">
    <property type="entry name" value="ANP"/>
    <property type="match status" value="1"/>
</dbReference>
<dbReference type="GO" id="GO:0005179">
    <property type="term" value="F:hormone activity"/>
    <property type="evidence" value="ECO:0007669"/>
    <property type="project" value="InterPro"/>
</dbReference>
<evidence type="ECO:0008006" key="7">
    <source>
        <dbReference type="Google" id="ProtNLM"/>
    </source>
</evidence>
<dbReference type="PRINTS" id="PR00710">
    <property type="entry name" value="NATPEPTIDES"/>
</dbReference>
<dbReference type="PRINTS" id="PR00713">
    <property type="entry name" value="CNATPEPTIDE"/>
</dbReference>
<dbReference type="Proteomes" id="UP000694388">
    <property type="component" value="Unplaced"/>
</dbReference>
<name>A0A8C4N2K5_EPTBU</name>
<organism evidence="5 6">
    <name type="scientific">Eptatretus burgeri</name>
    <name type="common">Inshore hagfish</name>
    <dbReference type="NCBI Taxonomy" id="7764"/>
    <lineage>
        <taxon>Eukaryota</taxon>
        <taxon>Metazoa</taxon>
        <taxon>Chordata</taxon>
        <taxon>Craniata</taxon>
        <taxon>Vertebrata</taxon>
        <taxon>Cyclostomata</taxon>
        <taxon>Myxini</taxon>
        <taxon>Myxiniformes</taxon>
        <taxon>Myxinidae</taxon>
        <taxon>Eptatretinae</taxon>
        <taxon>Eptatretus</taxon>
    </lineage>
</organism>
<comment type="similarity">
    <text evidence="4">Belongs to the natriuretic peptide family.</text>
</comment>
<dbReference type="InterPro" id="IPR000663">
    <property type="entry name" value="Natr_peptide"/>
</dbReference>
<protein>
    <recommendedName>
        <fullName evidence="7">C-type natriuretic peptide</fullName>
    </recommendedName>
</protein>
<dbReference type="InterPro" id="IPR030480">
    <property type="entry name" value="Natr_peptide_CS"/>
</dbReference>